<dbReference type="EMBL" id="KZ293784">
    <property type="protein sequence ID" value="PBK79340.1"/>
    <property type="molecule type" value="Genomic_DNA"/>
</dbReference>
<reference evidence="6" key="1">
    <citation type="journal article" date="2017" name="Nat. Ecol. Evol.">
        <title>Genome expansion and lineage-specific genetic innovations in the forest pathogenic fungi Armillaria.</title>
        <authorList>
            <person name="Sipos G."/>
            <person name="Prasanna A.N."/>
            <person name="Walter M.C."/>
            <person name="O'Connor E."/>
            <person name="Balint B."/>
            <person name="Krizsan K."/>
            <person name="Kiss B."/>
            <person name="Hess J."/>
            <person name="Varga T."/>
            <person name="Slot J."/>
            <person name="Riley R."/>
            <person name="Boka B."/>
            <person name="Rigling D."/>
            <person name="Barry K."/>
            <person name="Lee J."/>
            <person name="Mihaltcheva S."/>
            <person name="LaButti K."/>
            <person name="Lipzen A."/>
            <person name="Waldron R."/>
            <person name="Moloney N.M."/>
            <person name="Sperisen C."/>
            <person name="Kredics L."/>
            <person name="Vagvoelgyi C."/>
            <person name="Patrignani A."/>
            <person name="Fitzpatrick D."/>
            <person name="Nagy I."/>
            <person name="Doyle S."/>
            <person name="Anderson J.B."/>
            <person name="Grigoriev I.V."/>
            <person name="Gueldener U."/>
            <person name="Muensterkoetter M."/>
            <person name="Nagy L.G."/>
        </authorList>
    </citation>
    <scope>NUCLEOTIDE SEQUENCE [LARGE SCALE GENOMIC DNA]</scope>
    <source>
        <strain evidence="6">Ar21-2</strain>
    </source>
</reference>
<dbReference type="Proteomes" id="UP000217790">
    <property type="component" value="Unassembled WGS sequence"/>
</dbReference>
<dbReference type="InParanoid" id="A0A2H3CBU0"/>
<evidence type="ECO:0000313" key="5">
    <source>
        <dbReference type="EMBL" id="PBK79340.1"/>
    </source>
</evidence>
<evidence type="ECO:0000256" key="3">
    <source>
        <dbReference type="SAM" id="MobiDB-lite"/>
    </source>
</evidence>
<feature type="compositionally biased region" description="Basic residues" evidence="3">
    <location>
        <begin position="170"/>
        <end position="189"/>
    </location>
</feature>
<sequence length="352" mass="41115">MPLLDAKSAPAKFTGKYDSVKKFMRQYKQMCAVYNVPDKEKCQRIVDYCSSQVTRFIEALDSFVDEDWNQLETDILTYYDAELNESHYLVSDLDDLTDEWCKKGMHNLTQFKEYEVEFLTIANWLLHKVKITKDEQHTKYWYGLNRKLREVIEARYLAAHPSEADVKTKKECKKWKKRKRRANKKKQRTKERMSSDSDEPAKETSTSSEDSISSSESEVEKKTVKKKGKKKTPSMSWKISKFSDKEEVEVEQLVDQLSKMKVSDADYAWIYYRAIKKDATVANIVAASLKSNTLPYTQLHTRMSPPNPSRETSKLFCFGCGEHDHMIQQCPSINDWLTSGKIKKDEFGRLTY</sequence>
<name>A0A2H3CBU0_ARMGA</name>
<keyword evidence="2" id="KW-0863">Zinc-finger</keyword>
<evidence type="ECO:0000256" key="1">
    <source>
        <dbReference type="ARBA" id="ARBA00022664"/>
    </source>
</evidence>
<keyword evidence="1" id="KW-0507">mRNA processing</keyword>
<dbReference type="PROSITE" id="PS50158">
    <property type="entry name" value="ZF_CCHC"/>
    <property type="match status" value="1"/>
</dbReference>
<dbReference type="GO" id="GO:0003676">
    <property type="term" value="F:nucleic acid binding"/>
    <property type="evidence" value="ECO:0007669"/>
    <property type="project" value="InterPro"/>
</dbReference>
<dbReference type="GO" id="GO:0008270">
    <property type="term" value="F:zinc ion binding"/>
    <property type="evidence" value="ECO:0007669"/>
    <property type="project" value="UniProtKB-KW"/>
</dbReference>
<evidence type="ECO:0000259" key="4">
    <source>
        <dbReference type="PROSITE" id="PS50158"/>
    </source>
</evidence>
<evidence type="ECO:0000313" key="6">
    <source>
        <dbReference type="Proteomes" id="UP000217790"/>
    </source>
</evidence>
<protein>
    <recommendedName>
        <fullName evidence="4">CCHC-type domain-containing protein</fullName>
    </recommendedName>
</protein>
<feature type="compositionally biased region" description="Basic and acidic residues" evidence="3">
    <location>
        <begin position="190"/>
        <end position="202"/>
    </location>
</feature>
<dbReference type="OrthoDB" id="3021685at2759"/>
<dbReference type="InterPro" id="IPR036875">
    <property type="entry name" value="Znf_CCHC_sf"/>
</dbReference>
<accession>A0A2H3CBU0</accession>
<dbReference type="AlphaFoldDB" id="A0A2H3CBU0"/>
<keyword evidence="6" id="KW-1185">Reference proteome</keyword>
<feature type="compositionally biased region" description="Low complexity" evidence="3">
    <location>
        <begin position="203"/>
        <end position="216"/>
    </location>
</feature>
<dbReference type="OMA" id="EAIMIRK"/>
<dbReference type="SUPFAM" id="SSF57756">
    <property type="entry name" value="Retrovirus zinc finger-like domains"/>
    <property type="match status" value="1"/>
</dbReference>
<evidence type="ECO:0000256" key="2">
    <source>
        <dbReference type="PROSITE-ProRule" id="PRU00047"/>
    </source>
</evidence>
<dbReference type="InterPro" id="IPR001878">
    <property type="entry name" value="Znf_CCHC"/>
</dbReference>
<keyword evidence="2" id="KW-0862">Zinc</keyword>
<keyword evidence="2" id="KW-0479">Metal-binding</keyword>
<feature type="region of interest" description="Disordered" evidence="3">
    <location>
        <begin position="168"/>
        <end position="230"/>
    </location>
</feature>
<feature type="domain" description="CCHC-type" evidence="4">
    <location>
        <begin position="317"/>
        <end position="332"/>
    </location>
</feature>
<gene>
    <name evidence="5" type="ORF">ARMGADRAFT_951002</name>
</gene>
<proteinExistence type="predicted"/>
<dbReference type="GO" id="GO:0006397">
    <property type="term" value="P:mRNA processing"/>
    <property type="evidence" value="ECO:0007669"/>
    <property type="project" value="UniProtKB-KW"/>
</dbReference>
<organism evidence="5 6">
    <name type="scientific">Armillaria gallica</name>
    <name type="common">Bulbous honey fungus</name>
    <name type="synonym">Armillaria bulbosa</name>
    <dbReference type="NCBI Taxonomy" id="47427"/>
    <lineage>
        <taxon>Eukaryota</taxon>
        <taxon>Fungi</taxon>
        <taxon>Dikarya</taxon>
        <taxon>Basidiomycota</taxon>
        <taxon>Agaricomycotina</taxon>
        <taxon>Agaricomycetes</taxon>
        <taxon>Agaricomycetidae</taxon>
        <taxon>Agaricales</taxon>
        <taxon>Marasmiineae</taxon>
        <taxon>Physalacriaceae</taxon>
        <taxon>Armillaria</taxon>
    </lineage>
</organism>
<dbReference type="STRING" id="47427.A0A2H3CBU0"/>